<dbReference type="AlphaFoldDB" id="A0A3L7JZA2"/>
<dbReference type="InterPro" id="IPR020558">
    <property type="entry name" value="DiOHA_6PGluconate_deHydtase_CS"/>
</dbReference>
<keyword evidence="6 15" id="KW-0460">Magnesium</keyword>
<evidence type="ECO:0000256" key="6">
    <source>
        <dbReference type="ARBA" id="ARBA00022842"/>
    </source>
</evidence>
<feature type="domain" description="Dihydroxy-acid/6-phosphogluconate dehydratase N-terminal" evidence="16">
    <location>
        <begin position="31"/>
        <end position="350"/>
    </location>
</feature>
<protein>
    <recommendedName>
        <fullName evidence="14 15">Dihydroxy-acid dehydratase</fullName>
        <shortName evidence="15">DAD</shortName>
        <ecNumber evidence="14 15">4.2.1.9</ecNumber>
    </recommendedName>
</protein>
<keyword evidence="19" id="KW-1185">Reference proteome</keyword>
<evidence type="ECO:0000256" key="3">
    <source>
        <dbReference type="ARBA" id="ARBA00022605"/>
    </source>
</evidence>
<feature type="active site" description="Proton acceptor" evidence="15">
    <location>
        <position position="470"/>
    </location>
</feature>
<feature type="binding site" evidence="15">
    <location>
        <position position="120"/>
    </location>
    <ligand>
        <name>Mg(2+)</name>
        <dbReference type="ChEBI" id="CHEBI:18420"/>
    </ligand>
</feature>
<dbReference type="Pfam" id="PF00920">
    <property type="entry name" value="ILVD_EDD_N"/>
    <property type="match status" value="1"/>
</dbReference>
<dbReference type="Pfam" id="PF24877">
    <property type="entry name" value="ILV_EDD_C"/>
    <property type="match status" value="1"/>
</dbReference>
<dbReference type="SUPFAM" id="SSF52016">
    <property type="entry name" value="LeuD/IlvD-like"/>
    <property type="match status" value="1"/>
</dbReference>
<dbReference type="Gene3D" id="3.50.30.80">
    <property type="entry name" value="IlvD/EDD C-terminal domain-like"/>
    <property type="match status" value="1"/>
</dbReference>
<dbReference type="GO" id="GO:0009099">
    <property type="term" value="P:L-valine biosynthetic process"/>
    <property type="evidence" value="ECO:0007669"/>
    <property type="project" value="UniProtKB-UniRule"/>
</dbReference>
<dbReference type="Proteomes" id="UP000276770">
    <property type="component" value="Unassembled WGS sequence"/>
</dbReference>
<evidence type="ECO:0000256" key="1">
    <source>
        <dbReference type="ARBA" id="ARBA00001946"/>
    </source>
</evidence>
<dbReference type="PROSITE" id="PS00887">
    <property type="entry name" value="ILVD_EDD_2"/>
    <property type="match status" value="1"/>
</dbReference>
<evidence type="ECO:0000256" key="2">
    <source>
        <dbReference type="ARBA" id="ARBA00006486"/>
    </source>
</evidence>
<evidence type="ECO:0000313" key="18">
    <source>
        <dbReference type="EMBL" id="RLQ96093.1"/>
    </source>
</evidence>
<comment type="function">
    <text evidence="15">Functions in the biosynthesis of branched-chain amino acids. Catalyzes the dehydration of (2R,3R)-2,3-dihydroxy-3-methylpentanoate (2,3-dihydroxy-3-methylvalerate) into 2-oxo-3-methylpentanoate (2-oxo-3-methylvalerate) and of (2R)-2,3-dihydroxy-3-methylbutanoate (2,3-dihydroxyisovalerate) into 2-oxo-3-methylbutanoate (2-oxoisovalerate), the penultimate precursor to L-isoleucine and L-valine, respectively.</text>
</comment>
<evidence type="ECO:0000256" key="12">
    <source>
        <dbReference type="ARBA" id="ARBA00029436"/>
    </source>
</evidence>
<comment type="caution">
    <text evidence="15">Lacks conserved residue(s) required for the propagation of feature annotation.</text>
</comment>
<comment type="catalytic activity">
    <reaction evidence="11">
        <text>(2R)-2,3-dihydroxy-3-methylbutanoate = 3-methyl-2-oxobutanoate + H2O</text>
        <dbReference type="Rhea" id="RHEA:24809"/>
        <dbReference type="ChEBI" id="CHEBI:11851"/>
        <dbReference type="ChEBI" id="CHEBI:15377"/>
        <dbReference type="ChEBI" id="CHEBI:49072"/>
        <dbReference type="EC" id="4.2.1.9"/>
    </reaction>
    <physiologicalReaction direction="left-to-right" evidence="11">
        <dbReference type="Rhea" id="RHEA:24810"/>
    </physiologicalReaction>
</comment>
<dbReference type="RefSeq" id="WP_121679945.1">
    <property type="nucleotide sequence ID" value="NZ_RCVZ01000004.1"/>
</dbReference>
<dbReference type="FunFam" id="3.50.30.80:FF:000001">
    <property type="entry name" value="Dihydroxy-acid dehydratase"/>
    <property type="match status" value="1"/>
</dbReference>
<keyword evidence="3 15" id="KW-0028">Amino-acid biosynthesis</keyword>
<dbReference type="GO" id="GO:0009097">
    <property type="term" value="P:isoleucine biosynthetic process"/>
    <property type="evidence" value="ECO:0007669"/>
    <property type="project" value="UniProtKB-UniRule"/>
</dbReference>
<evidence type="ECO:0000256" key="4">
    <source>
        <dbReference type="ARBA" id="ARBA00022714"/>
    </source>
</evidence>
<comment type="cofactor">
    <cofactor evidence="15">
        <name>[2Fe-2S] cluster</name>
        <dbReference type="ChEBI" id="CHEBI:190135"/>
    </cofactor>
    <text evidence="15">Binds 1 [2Fe-2S] cluster per subunit. This cluster acts as a Lewis acid cofactor.</text>
</comment>
<sequence>MRSDMIKKGIDRAPHRSLLYATGVKTRDLEKPFIGVCNSYIDIIPGHKHLNHFAQVVKEAIIEAGGIPFEFNTIGVDDGIAMGHIGMRYSLPSREIIADSAETVINAHWFDGVFYIPNCDKITPGMLMAAARTNVPSVFVSGGPMEAGVSSAGKNLSLVSVFEGVGAYNKGTINHNELLELESLACPTCGSCSGMFTANSMNSLMEMLGLALPGNGTIVATSEKRHDLIREAAKHLMDLVKNDIRPRDILTKETFDNAFALDMAMGGSTNTVLHTLAIAHEAGIDYDLRQINEIAEKVPYLSKISPASDYSMQDVHEAGGVSAIIKELCQIDGLIHKDRITITGKSISENVQNAEITNDQVIRRKENPYSPVGGLSILFGNLAPDGGVIKVGAVDPSITRFLGKAIVFESQDEAQAGIDNGTVEAGHVVVIRYEGPKGGPGMPEMLAPTSAIAGRGLDKEVALITDGRFSGASRGISVGHISPEAAEGGPIAYVKNDDLILIDLESRSIELLVDEKVLQERRSTWKQPDPKIKSGYLAKYAKLVTSANTGGVMKI</sequence>
<name>A0A3L7JZA2_9BACI</name>
<dbReference type="InterPro" id="IPR037237">
    <property type="entry name" value="IlvD/EDD_N"/>
</dbReference>
<reference evidence="18 19" key="1">
    <citation type="submission" date="2018-10" db="EMBL/GenBank/DDBJ databases">
        <title>Falsibacillus sp. genome draft.</title>
        <authorList>
            <person name="Shi S."/>
        </authorList>
    </citation>
    <scope>NUCLEOTIDE SEQUENCE [LARGE SCALE GENOMIC DNA]</scope>
    <source>
        <strain evidence="18 19">GY 10110</strain>
    </source>
</reference>
<feature type="domain" description="Dihydroxy-acid/6-phosphogluconate dehydratase C-terminal" evidence="17">
    <location>
        <begin position="360"/>
        <end position="550"/>
    </location>
</feature>
<comment type="pathway">
    <text evidence="13 15">Amino-acid biosynthesis; L-isoleucine biosynthesis; L-isoleucine from 2-oxobutanoate: step 3/4.</text>
</comment>
<dbReference type="GO" id="GO:0051537">
    <property type="term" value="F:2 iron, 2 sulfur cluster binding"/>
    <property type="evidence" value="ECO:0007669"/>
    <property type="project" value="UniProtKB-UniRule"/>
</dbReference>
<dbReference type="GO" id="GO:0004160">
    <property type="term" value="F:dihydroxy-acid dehydratase activity"/>
    <property type="evidence" value="ECO:0007669"/>
    <property type="project" value="UniProtKB-UniRule"/>
</dbReference>
<evidence type="ECO:0000256" key="9">
    <source>
        <dbReference type="ARBA" id="ARBA00023239"/>
    </source>
</evidence>
<proteinExistence type="inferred from homology"/>
<dbReference type="HAMAP" id="MF_00012">
    <property type="entry name" value="IlvD"/>
    <property type="match status" value="1"/>
</dbReference>
<feature type="binding site" evidence="15">
    <location>
        <position position="78"/>
    </location>
    <ligand>
        <name>Mg(2+)</name>
        <dbReference type="ChEBI" id="CHEBI:18420"/>
    </ligand>
</feature>
<dbReference type="InterPro" id="IPR056740">
    <property type="entry name" value="ILV_EDD_C"/>
</dbReference>
<keyword evidence="9 15" id="KW-0456">Lyase</keyword>
<keyword evidence="5 15" id="KW-0479">Metal-binding</keyword>
<keyword evidence="7 15" id="KW-0408">Iron</keyword>
<keyword evidence="8 15" id="KW-0411">Iron-sulfur</keyword>
<dbReference type="OrthoDB" id="9807077at2"/>
<dbReference type="NCBIfam" id="NF002068">
    <property type="entry name" value="PRK00911.1"/>
    <property type="match status" value="1"/>
</dbReference>
<dbReference type="GO" id="GO:0000287">
    <property type="term" value="F:magnesium ion binding"/>
    <property type="evidence" value="ECO:0007669"/>
    <property type="project" value="UniProtKB-UniRule"/>
</dbReference>
<evidence type="ECO:0000256" key="7">
    <source>
        <dbReference type="ARBA" id="ARBA00023004"/>
    </source>
</evidence>
<dbReference type="InterPro" id="IPR042096">
    <property type="entry name" value="Dihydro-acid_dehy_C"/>
</dbReference>
<evidence type="ECO:0000313" key="19">
    <source>
        <dbReference type="Proteomes" id="UP000276770"/>
    </source>
</evidence>
<gene>
    <name evidence="15 18" type="primary">ilvD</name>
    <name evidence="18" type="ORF">D9X91_07305</name>
</gene>
<evidence type="ECO:0000259" key="16">
    <source>
        <dbReference type="Pfam" id="PF00920"/>
    </source>
</evidence>
<dbReference type="UniPathway" id="UPA00047">
    <property type="reaction ID" value="UER00057"/>
</dbReference>
<feature type="binding site" description="via carbamate group" evidence="15">
    <location>
        <position position="121"/>
    </location>
    <ligand>
        <name>Mg(2+)</name>
        <dbReference type="ChEBI" id="CHEBI:18420"/>
    </ligand>
</feature>
<dbReference type="EC" id="4.2.1.9" evidence="14 15"/>
<comment type="pathway">
    <text evidence="12 15">Amino-acid biosynthesis; L-valine biosynthesis; L-valine from pyruvate: step 3/4.</text>
</comment>
<comment type="catalytic activity">
    <reaction evidence="15">
        <text>(2R,3R)-2,3-dihydroxy-3-methylpentanoate = (S)-3-methyl-2-oxopentanoate + H2O</text>
        <dbReference type="Rhea" id="RHEA:27694"/>
        <dbReference type="ChEBI" id="CHEBI:15377"/>
        <dbReference type="ChEBI" id="CHEBI:35146"/>
        <dbReference type="ChEBI" id="CHEBI:49258"/>
        <dbReference type="EC" id="4.2.1.9"/>
    </reaction>
</comment>
<dbReference type="PROSITE" id="PS00886">
    <property type="entry name" value="ILVD_EDD_1"/>
    <property type="match status" value="1"/>
</dbReference>
<dbReference type="UniPathway" id="UPA00049">
    <property type="reaction ID" value="UER00061"/>
</dbReference>
<dbReference type="PANTHER" id="PTHR43661">
    <property type="entry name" value="D-XYLONATE DEHYDRATASE"/>
    <property type="match status" value="1"/>
</dbReference>
<feature type="binding site" evidence="15">
    <location>
        <position position="444"/>
    </location>
    <ligand>
        <name>Mg(2+)</name>
        <dbReference type="ChEBI" id="CHEBI:18420"/>
    </ligand>
</feature>
<dbReference type="InterPro" id="IPR004404">
    <property type="entry name" value="DihydroxyA_deHydtase"/>
</dbReference>
<organism evidence="18 19">
    <name type="scientific">Falsibacillus albus</name>
    <dbReference type="NCBI Taxonomy" id="2478915"/>
    <lineage>
        <taxon>Bacteria</taxon>
        <taxon>Bacillati</taxon>
        <taxon>Bacillota</taxon>
        <taxon>Bacilli</taxon>
        <taxon>Bacillales</taxon>
        <taxon>Bacillaceae</taxon>
        <taxon>Falsibacillus</taxon>
    </lineage>
</organism>
<dbReference type="EMBL" id="RCVZ01000004">
    <property type="protein sequence ID" value="RLQ96093.1"/>
    <property type="molecule type" value="Genomic_DNA"/>
</dbReference>
<evidence type="ECO:0000256" key="13">
    <source>
        <dbReference type="ARBA" id="ARBA00029437"/>
    </source>
</evidence>
<dbReference type="SUPFAM" id="SSF143975">
    <property type="entry name" value="IlvD/EDD N-terminal domain-like"/>
    <property type="match status" value="1"/>
</dbReference>
<dbReference type="InterPro" id="IPR000581">
    <property type="entry name" value="ILV_EDD_N"/>
</dbReference>
<comment type="caution">
    <text evidence="18">The sequence shown here is derived from an EMBL/GenBank/DDBJ whole genome shotgun (WGS) entry which is preliminary data.</text>
</comment>
<evidence type="ECO:0000256" key="15">
    <source>
        <dbReference type="HAMAP-Rule" id="MF_00012"/>
    </source>
</evidence>
<evidence type="ECO:0000256" key="8">
    <source>
        <dbReference type="ARBA" id="ARBA00023014"/>
    </source>
</evidence>
<keyword evidence="10 15" id="KW-0100">Branched-chain amino acid biosynthesis</keyword>
<evidence type="ECO:0000259" key="17">
    <source>
        <dbReference type="Pfam" id="PF24877"/>
    </source>
</evidence>
<evidence type="ECO:0000256" key="5">
    <source>
        <dbReference type="ARBA" id="ARBA00022723"/>
    </source>
</evidence>
<comment type="subunit">
    <text evidence="15">Homodimer.</text>
</comment>
<feature type="modified residue" description="N6-carboxylysine" evidence="15">
    <location>
        <position position="121"/>
    </location>
</feature>
<keyword evidence="4 15" id="KW-0001">2Fe-2S</keyword>
<dbReference type="PANTHER" id="PTHR43661:SF3">
    <property type="entry name" value="D-XYLONATE DEHYDRATASE YAGF-RELATED"/>
    <property type="match status" value="1"/>
</dbReference>
<dbReference type="GO" id="GO:0005829">
    <property type="term" value="C:cytosol"/>
    <property type="evidence" value="ECO:0007669"/>
    <property type="project" value="TreeGrafter"/>
</dbReference>
<accession>A0A3L7JZA2</accession>
<evidence type="ECO:0000256" key="11">
    <source>
        <dbReference type="ARBA" id="ARBA00029304"/>
    </source>
</evidence>
<evidence type="ECO:0000256" key="10">
    <source>
        <dbReference type="ARBA" id="ARBA00023304"/>
    </source>
</evidence>
<dbReference type="NCBIfam" id="TIGR00110">
    <property type="entry name" value="ilvD"/>
    <property type="match status" value="1"/>
</dbReference>
<evidence type="ECO:0000256" key="14">
    <source>
        <dbReference type="ARBA" id="ARBA00029490"/>
    </source>
</evidence>
<comment type="similarity">
    <text evidence="2 15">Belongs to the IlvD/Edd family.</text>
</comment>
<comment type="cofactor">
    <cofactor evidence="1 15">
        <name>Mg(2+)</name>
        <dbReference type="ChEBI" id="CHEBI:18420"/>
    </cofactor>
</comment>